<dbReference type="Proteomes" id="UP000001861">
    <property type="component" value="Unassembled WGS sequence"/>
</dbReference>
<feature type="region of interest" description="Disordered" evidence="1">
    <location>
        <begin position="303"/>
        <end position="346"/>
    </location>
</feature>
<dbReference type="InParanoid" id="A8NCH9"/>
<dbReference type="OrthoDB" id="3013353at2759"/>
<dbReference type="HOGENOM" id="CLU_801716_0_0_1"/>
<keyword evidence="2" id="KW-0472">Membrane</keyword>
<comment type="caution">
    <text evidence="3">The sequence shown here is derived from an EMBL/GenBank/DDBJ whole genome shotgun (WGS) entry which is preliminary data.</text>
</comment>
<dbReference type="KEGG" id="cci:CC1G_03537"/>
<reference evidence="3 4" key="1">
    <citation type="journal article" date="2010" name="Proc. Natl. Acad. Sci. U.S.A.">
        <title>Insights into evolution of multicellular fungi from the assembled chromosomes of the mushroom Coprinopsis cinerea (Coprinus cinereus).</title>
        <authorList>
            <person name="Stajich J.E."/>
            <person name="Wilke S.K."/>
            <person name="Ahren D."/>
            <person name="Au C.H."/>
            <person name="Birren B.W."/>
            <person name="Borodovsky M."/>
            <person name="Burns C."/>
            <person name="Canback B."/>
            <person name="Casselton L.A."/>
            <person name="Cheng C.K."/>
            <person name="Deng J."/>
            <person name="Dietrich F.S."/>
            <person name="Fargo D.C."/>
            <person name="Farman M.L."/>
            <person name="Gathman A.C."/>
            <person name="Goldberg J."/>
            <person name="Guigo R."/>
            <person name="Hoegger P.J."/>
            <person name="Hooker J.B."/>
            <person name="Huggins A."/>
            <person name="James T.Y."/>
            <person name="Kamada T."/>
            <person name="Kilaru S."/>
            <person name="Kodira C."/>
            <person name="Kues U."/>
            <person name="Kupfer D."/>
            <person name="Kwan H.S."/>
            <person name="Lomsadze A."/>
            <person name="Li W."/>
            <person name="Lilly W.W."/>
            <person name="Ma L.J."/>
            <person name="Mackey A.J."/>
            <person name="Manning G."/>
            <person name="Martin F."/>
            <person name="Muraguchi H."/>
            <person name="Natvig D.O."/>
            <person name="Palmerini H."/>
            <person name="Ramesh M.A."/>
            <person name="Rehmeyer C.J."/>
            <person name="Roe B.A."/>
            <person name="Shenoy N."/>
            <person name="Stanke M."/>
            <person name="Ter-Hovhannisyan V."/>
            <person name="Tunlid A."/>
            <person name="Velagapudi R."/>
            <person name="Vision T.J."/>
            <person name="Zeng Q."/>
            <person name="Zolan M.E."/>
            <person name="Pukkila P.J."/>
        </authorList>
    </citation>
    <scope>NUCLEOTIDE SEQUENCE [LARGE SCALE GENOMIC DNA]</scope>
    <source>
        <strain evidence="4">Okayama-7 / 130 / ATCC MYA-4618 / FGSC 9003</strain>
    </source>
</reference>
<feature type="transmembrane region" description="Helical" evidence="2">
    <location>
        <begin position="270"/>
        <end position="292"/>
    </location>
</feature>
<accession>A8NCH9</accession>
<dbReference type="EMBL" id="AACS02000009">
    <property type="protein sequence ID" value="EAU89272.2"/>
    <property type="molecule type" value="Genomic_DNA"/>
</dbReference>
<sequence>MDMRPVFNGLILDNDDSLLRYKGEWETNLEEVDAINQSNRAGPLFNHTSRWTTGNGSVSATFHVSPSFGLLNNQVLCDTGEISPALHTLTLNVEGGGDPFWVDSFRYMPAFARIDPPSTRFVSPLDSSIEYDSSWTSVTGSTGPHRMTNTPGAQLEYTFMGSSVAWYGIIPAGSPSLPARIEWTIDRKPPNSVFISGFPETNETLTNQLFFKSPVLLNTVHSLKVVYHGNSSTVPLALDHFIYERNGIILAPTYRPSRDDPPKPLTVGQLGGIIGGSAVGAVVIFLSVMSIIRRRRARKMSLSGSYSAVRPSSPSRPASSLSRHHGRSSYTGSQGGPPPVYTPMVR</sequence>
<dbReference type="RefSeq" id="XP_001832523.2">
    <property type="nucleotide sequence ID" value="XM_001832471.2"/>
</dbReference>
<keyword evidence="2" id="KW-0812">Transmembrane</keyword>
<dbReference type="STRING" id="240176.A8NCH9"/>
<evidence type="ECO:0000313" key="4">
    <source>
        <dbReference type="Proteomes" id="UP000001861"/>
    </source>
</evidence>
<feature type="compositionally biased region" description="Low complexity" evidence="1">
    <location>
        <begin position="303"/>
        <end position="321"/>
    </location>
</feature>
<protein>
    <submittedName>
        <fullName evidence="3">Uncharacterized protein</fullName>
    </submittedName>
</protein>
<gene>
    <name evidence="3" type="ORF">CC1G_03537</name>
</gene>
<dbReference type="AlphaFoldDB" id="A8NCH9"/>
<evidence type="ECO:0000313" key="3">
    <source>
        <dbReference type="EMBL" id="EAU89272.2"/>
    </source>
</evidence>
<dbReference type="VEuPathDB" id="FungiDB:CC1G_03537"/>
<name>A8NCH9_COPC7</name>
<evidence type="ECO:0000256" key="1">
    <source>
        <dbReference type="SAM" id="MobiDB-lite"/>
    </source>
</evidence>
<evidence type="ECO:0000256" key="2">
    <source>
        <dbReference type="SAM" id="Phobius"/>
    </source>
</evidence>
<dbReference type="Gene3D" id="2.60.120.260">
    <property type="entry name" value="Galactose-binding domain-like"/>
    <property type="match status" value="1"/>
</dbReference>
<dbReference type="OMA" id="EWFRRTG"/>
<keyword evidence="2" id="KW-1133">Transmembrane helix</keyword>
<feature type="compositionally biased region" description="Pro residues" evidence="1">
    <location>
        <begin position="336"/>
        <end position="346"/>
    </location>
</feature>
<organism evidence="3 4">
    <name type="scientific">Coprinopsis cinerea (strain Okayama-7 / 130 / ATCC MYA-4618 / FGSC 9003)</name>
    <name type="common">Inky cap fungus</name>
    <name type="synonym">Hormographiella aspergillata</name>
    <dbReference type="NCBI Taxonomy" id="240176"/>
    <lineage>
        <taxon>Eukaryota</taxon>
        <taxon>Fungi</taxon>
        <taxon>Dikarya</taxon>
        <taxon>Basidiomycota</taxon>
        <taxon>Agaricomycotina</taxon>
        <taxon>Agaricomycetes</taxon>
        <taxon>Agaricomycetidae</taxon>
        <taxon>Agaricales</taxon>
        <taxon>Agaricineae</taxon>
        <taxon>Psathyrellaceae</taxon>
        <taxon>Coprinopsis</taxon>
    </lineage>
</organism>
<proteinExistence type="predicted"/>
<dbReference type="GeneID" id="6009010"/>
<keyword evidence="4" id="KW-1185">Reference proteome</keyword>